<evidence type="ECO:0008006" key="4">
    <source>
        <dbReference type="Google" id="ProtNLM"/>
    </source>
</evidence>
<dbReference type="Pfam" id="PF06267">
    <property type="entry name" value="DUF1028"/>
    <property type="match status" value="1"/>
</dbReference>
<keyword evidence="3" id="KW-1185">Reference proteome</keyword>
<evidence type="ECO:0000256" key="1">
    <source>
        <dbReference type="SAM" id="SignalP"/>
    </source>
</evidence>
<name>A0A517M6N5_9BACT</name>
<gene>
    <name evidence="2" type="ORF">EC9_47530</name>
</gene>
<sequence length="245" mass="25959" precursor="true">MRTYLRFICCLIGFVSPAINSVEAQSPLENVPPVATYSIVAFDPETQELGVAVQSKIPAVGAIVPWVKADVGAIATQSFSNTQFGPDGLSLLAEGKTAAEAIGILTNDDPGRGRRQIGIVDAAGNAATFTGEGCMAWAGGKTGRHYAVQGNILVSEKVVDAIAAGFEQSQGELATRLIDALAAGQAAGGEKRGMQSAALYIAREGWGYAGLNDRYRDIRVDDHADPITELRRVYQLHKQLFPTPQ</sequence>
<protein>
    <recommendedName>
        <fullName evidence="4">Peptidoglycan binding domain protein</fullName>
    </recommendedName>
</protein>
<dbReference type="SUPFAM" id="SSF56235">
    <property type="entry name" value="N-terminal nucleophile aminohydrolases (Ntn hydrolases)"/>
    <property type="match status" value="1"/>
</dbReference>
<accession>A0A517M6N5</accession>
<dbReference type="PANTHER" id="PTHR39328">
    <property type="entry name" value="BLL2871 PROTEIN"/>
    <property type="match status" value="1"/>
</dbReference>
<dbReference type="AlphaFoldDB" id="A0A517M6N5"/>
<dbReference type="Proteomes" id="UP000319557">
    <property type="component" value="Chromosome"/>
</dbReference>
<proteinExistence type="predicted"/>
<dbReference type="KEGG" id="ruv:EC9_47530"/>
<reference evidence="2 3" key="1">
    <citation type="submission" date="2019-02" db="EMBL/GenBank/DDBJ databases">
        <title>Deep-cultivation of Planctomycetes and their phenomic and genomic characterization uncovers novel biology.</title>
        <authorList>
            <person name="Wiegand S."/>
            <person name="Jogler M."/>
            <person name="Boedeker C."/>
            <person name="Pinto D."/>
            <person name="Vollmers J."/>
            <person name="Rivas-Marin E."/>
            <person name="Kohn T."/>
            <person name="Peeters S.H."/>
            <person name="Heuer A."/>
            <person name="Rast P."/>
            <person name="Oberbeckmann S."/>
            <person name="Bunk B."/>
            <person name="Jeske O."/>
            <person name="Meyerdierks A."/>
            <person name="Storesund J.E."/>
            <person name="Kallscheuer N."/>
            <person name="Luecker S."/>
            <person name="Lage O.M."/>
            <person name="Pohl T."/>
            <person name="Merkel B.J."/>
            <person name="Hornburger P."/>
            <person name="Mueller R.-W."/>
            <person name="Bruemmer F."/>
            <person name="Labrenz M."/>
            <person name="Spormann A.M."/>
            <person name="Op den Camp H."/>
            <person name="Overmann J."/>
            <person name="Amann R."/>
            <person name="Jetten M.S.M."/>
            <person name="Mascher T."/>
            <person name="Medema M.H."/>
            <person name="Devos D.P."/>
            <person name="Kaster A.-K."/>
            <person name="Ovreas L."/>
            <person name="Rohde M."/>
            <person name="Galperin M.Y."/>
            <person name="Jogler C."/>
        </authorList>
    </citation>
    <scope>NUCLEOTIDE SEQUENCE [LARGE SCALE GENOMIC DNA]</scope>
    <source>
        <strain evidence="2 3">EC9</strain>
    </source>
</reference>
<dbReference type="OrthoDB" id="9790012at2"/>
<dbReference type="RefSeq" id="WP_145348343.1">
    <property type="nucleotide sequence ID" value="NZ_CP036261.1"/>
</dbReference>
<organism evidence="2 3">
    <name type="scientific">Rosistilla ulvae</name>
    <dbReference type="NCBI Taxonomy" id="1930277"/>
    <lineage>
        <taxon>Bacteria</taxon>
        <taxon>Pseudomonadati</taxon>
        <taxon>Planctomycetota</taxon>
        <taxon>Planctomycetia</taxon>
        <taxon>Pirellulales</taxon>
        <taxon>Pirellulaceae</taxon>
        <taxon>Rosistilla</taxon>
    </lineage>
</organism>
<evidence type="ECO:0000313" key="2">
    <source>
        <dbReference type="EMBL" id="QDS90539.1"/>
    </source>
</evidence>
<dbReference type="Gene3D" id="3.60.20.10">
    <property type="entry name" value="Glutamine Phosphoribosylpyrophosphate, subunit 1, domain 1"/>
    <property type="match status" value="1"/>
</dbReference>
<evidence type="ECO:0000313" key="3">
    <source>
        <dbReference type="Proteomes" id="UP000319557"/>
    </source>
</evidence>
<dbReference type="EMBL" id="CP036261">
    <property type="protein sequence ID" value="QDS90539.1"/>
    <property type="molecule type" value="Genomic_DNA"/>
</dbReference>
<feature type="chain" id="PRO_5021943697" description="Peptidoglycan binding domain protein" evidence="1">
    <location>
        <begin position="21"/>
        <end position="245"/>
    </location>
</feature>
<keyword evidence="1" id="KW-0732">Signal</keyword>
<dbReference type="InterPro" id="IPR029055">
    <property type="entry name" value="Ntn_hydrolases_N"/>
</dbReference>
<dbReference type="PANTHER" id="PTHR39328:SF1">
    <property type="entry name" value="BLL2871 PROTEIN"/>
    <property type="match status" value="1"/>
</dbReference>
<dbReference type="InterPro" id="IPR010430">
    <property type="entry name" value="DUF1028"/>
</dbReference>
<feature type="signal peptide" evidence="1">
    <location>
        <begin position="1"/>
        <end position="20"/>
    </location>
</feature>